<proteinExistence type="predicted"/>
<dbReference type="Proteomes" id="UP001596091">
    <property type="component" value="Unassembled WGS sequence"/>
</dbReference>
<feature type="transmembrane region" description="Helical" evidence="11">
    <location>
        <begin position="164"/>
        <end position="182"/>
    </location>
</feature>
<comment type="subcellular location">
    <subcellularLocation>
        <location evidence="2">Membrane</location>
        <topology evidence="2">Multi-pass membrane protein</topology>
    </subcellularLocation>
</comment>
<dbReference type="Gene3D" id="1.10.8.500">
    <property type="entry name" value="HAMP domain in histidine kinase"/>
    <property type="match status" value="1"/>
</dbReference>
<feature type="transmembrane region" description="Helical" evidence="11">
    <location>
        <begin position="6"/>
        <end position="27"/>
    </location>
</feature>
<comment type="caution">
    <text evidence="14">The sequence shown here is derived from an EMBL/GenBank/DDBJ whole genome shotgun (WGS) entry which is preliminary data.</text>
</comment>
<evidence type="ECO:0000256" key="5">
    <source>
        <dbReference type="ARBA" id="ARBA00022679"/>
    </source>
</evidence>
<keyword evidence="4" id="KW-0597">Phosphoprotein</keyword>
<dbReference type="InterPro" id="IPR003594">
    <property type="entry name" value="HATPase_dom"/>
</dbReference>
<dbReference type="InterPro" id="IPR036890">
    <property type="entry name" value="HATPase_C_sf"/>
</dbReference>
<evidence type="ECO:0000256" key="3">
    <source>
        <dbReference type="ARBA" id="ARBA00012438"/>
    </source>
</evidence>
<keyword evidence="7" id="KW-0418">Kinase</keyword>
<evidence type="ECO:0000313" key="14">
    <source>
        <dbReference type="EMBL" id="MFC5863632.1"/>
    </source>
</evidence>
<evidence type="ECO:0000256" key="10">
    <source>
        <dbReference type="ARBA" id="ARBA00023136"/>
    </source>
</evidence>
<evidence type="ECO:0000256" key="4">
    <source>
        <dbReference type="ARBA" id="ARBA00022553"/>
    </source>
</evidence>
<comment type="catalytic activity">
    <reaction evidence="1">
        <text>ATP + protein L-histidine = ADP + protein N-phospho-L-histidine.</text>
        <dbReference type="EC" id="2.7.13.3"/>
    </reaction>
</comment>
<evidence type="ECO:0000313" key="15">
    <source>
        <dbReference type="Proteomes" id="UP001596091"/>
    </source>
</evidence>
<keyword evidence="9" id="KW-0902">Two-component regulatory system</keyword>
<feature type="domain" description="Histidine kinase" evidence="12">
    <location>
        <begin position="247"/>
        <end position="482"/>
    </location>
</feature>
<dbReference type="InterPro" id="IPR004358">
    <property type="entry name" value="Sig_transdc_His_kin-like_C"/>
</dbReference>
<dbReference type="GO" id="GO:0005524">
    <property type="term" value="F:ATP binding"/>
    <property type="evidence" value="ECO:0007669"/>
    <property type="project" value="UniProtKB-KW"/>
</dbReference>
<keyword evidence="14" id="KW-0547">Nucleotide-binding</keyword>
<dbReference type="EC" id="2.7.13.3" evidence="3"/>
<dbReference type="Gene3D" id="1.10.287.130">
    <property type="match status" value="1"/>
</dbReference>
<evidence type="ECO:0000259" key="12">
    <source>
        <dbReference type="PROSITE" id="PS50109"/>
    </source>
</evidence>
<keyword evidence="10 11" id="KW-0472">Membrane</keyword>
<dbReference type="InterPro" id="IPR050428">
    <property type="entry name" value="TCS_sensor_his_kinase"/>
</dbReference>
<dbReference type="InterPro" id="IPR003660">
    <property type="entry name" value="HAMP_dom"/>
</dbReference>
<dbReference type="CDD" id="cd00082">
    <property type="entry name" value="HisKA"/>
    <property type="match status" value="1"/>
</dbReference>
<dbReference type="Pfam" id="PF00512">
    <property type="entry name" value="HisKA"/>
    <property type="match status" value="1"/>
</dbReference>
<organism evidence="14 15">
    <name type="scientific">Acidicapsa dinghuensis</name>
    <dbReference type="NCBI Taxonomy" id="2218256"/>
    <lineage>
        <taxon>Bacteria</taxon>
        <taxon>Pseudomonadati</taxon>
        <taxon>Acidobacteriota</taxon>
        <taxon>Terriglobia</taxon>
        <taxon>Terriglobales</taxon>
        <taxon>Acidobacteriaceae</taxon>
        <taxon>Acidicapsa</taxon>
    </lineage>
</organism>
<accession>A0ABW1EH45</accession>
<keyword evidence="15" id="KW-1185">Reference proteome</keyword>
<dbReference type="PANTHER" id="PTHR45436:SF15">
    <property type="entry name" value="SENSOR HISTIDINE KINASE CUSS"/>
    <property type="match status" value="1"/>
</dbReference>
<dbReference type="RefSeq" id="WP_263340063.1">
    <property type="nucleotide sequence ID" value="NZ_JAGSYH010000005.1"/>
</dbReference>
<keyword evidence="14" id="KW-0067">ATP-binding</keyword>
<feature type="domain" description="HAMP" evidence="13">
    <location>
        <begin position="180"/>
        <end position="239"/>
    </location>
</feature>
<reference evidence="15" key="1">
    <citation type="journal article" date="2019" name="Int. J. Syst. Evol. Microbiol.">
        <title>The Global Catalogue of Microorganisms (GCM) 10K type strain sequencing project: providing services to taxonomists for standard genome sequencing and annotation.</title>
        <authorList>
            <consortium name="The Broad Institute Genomics Platform"/>
            <consortium name="The Broad Institute Genome Sequencing Center for Infectious Disease"/>
            <person name="Wu L."/>
            <person name="Ma J."/>
        </authorList>
    </citation>
    <scope>NUCLEOTIDE SEQUENCE [LARGE SCALE GENOMIC DNA]</scope>
    <source>
        <strain evidence="15">JCM 4087</strain>
    </source>
</reference>
<dbReference type="CDD" id="cd06225">
    <property type="entry name" value="HAMP"/>
    <property type="match status" value="1"/>
</dbReference>
<evidence type="ECO:0000256" key="2">
    <source>
        <dbReference type="ARBA" id="ARBA00004141"/>
    </source>
</evidence>
<keyword evidence="5" id="KW-0808">Transferase</keyword>
<evidence type="ECO:0000259" key="13">
    <source>
        <dbReference type="PROSITE" id="PS50885"/>
    </source>
</evidence>
<protein>
    <recommendedName>
        <fullName evidence="3">histidine kinase</fullName>
        <ecNumber evidence="3">2.7.13.3</ecNumber>
    </recommendedName>
</protein>
<sequence length="486" mass="53708">MRSTFVKIFLSFWLTEFLILLCTIFILSREFESNEAVYTSTFAMMISNARLEMNAYETGGCKAVAGVPKVFPLEEQGKVSAADQPAMLFDADGKPLCDQLAPGQYAEQLTKIKKDGYLVAEREGPGYLQGITVKDAQGRKFLYLMRGAYPREIYIPYREELPRILIGLIVSVFVTFGITMVITRPISSLREAARQLAAGNLRARAKLPKGKPNQKTGDELWGLVYDFNEMADRMESLVDAQMLLLRDVSHELRSPLARLSVALELAREEAGAGKQAKIRPGLSDQMDRIERETERLNSLIGQLLSLSHLESSTRLPDRMRVSLRCVVTDLLPDMDYEAQRRNCGVKFLENGKNGTNGHVSADVLGSPELLGRAVENVIRNAIAYTAEGTAVEIRLYEETRLGNCFAVLQVRDHGPGVPDAALKSIFRPFYRLDLSRQRSTGGYGVGLAITERAVRLHGGSVTARNAVEGSGLIVEMRLPAAEATGA</sequence>
<keyword evidence="6 11" id="KW-0812">Transmembrane</keyword>
<dbReference type="InterPro" id="IPR036097">
    <property type="entry name" value="HisK_dim/P_sf"/>
</dbReference>
<dbReference type="InterPro" id="IPR005467">
    <property type="entry name" value="His_kinase_dom"/>
</dbReference>
<dbReference type="SUPFAM" id="SSF47384">
    <property type="entry name" value="Homodimeric domain of signal transducing histidine kinase"/>
    <property type="match status" value="1"/>
</dbReference>
<dbReference type="SMART" id="SM00387">
    <property type="entry name" value="HATPase_c"/>
    <property type="match status" value="1"/>
</dbReference>
<evidence type="ECO:0000256" key="7">
    <source>
        <dbReference type="ARBA" id="ARBA00022777"/>
    </source>
</evidence>
<name>A0ABW1EH45_9BACT</name>
<dbReference type="PANTHER" id="PTHR45436">
    <property type="entry name" value="SENSOR HISTIDINE KINASE YKOH"/>
    <property type="match status" value="1"/>
</dbReference>
<dbReference type="PRINTS" id="PR00344">
    <property type="entry name" value="BCTRLSENSOR"/>
</dbReference>
<dbReference type="InterPro" id="IPR003661">
    <property type="entry name" value="HisK_dim/P_dom"/>
</dbReference>
<dbReference type="Gene3D" id="3.30.565.10">
    <property type="entry name" value="Histidine kinase-like ATPase, C-terminal domain"/>
    <property type="match status" value="1"/>
</dbReference>
<dbReference type="EMBL" id="JBHSPH010000005">
    <property type="protein sequence ID" value="MFC5863632.1"/>
    <property type="molecule type" value="Genomic_DNA"/>
</dbReference>
<dbReference type="SUPFAM" id="SSF158472">
    <property type="entry name" value="HAMP domain-like"/>
    <property type="match status" value="1"/>
</dbReference>
<dbReference type="PROSITE" id="PS50109">
    <property type="entry name" value="HIS_KIN"/>
    <property type="match status" value="1"/>
</dbReference>
<evidence type="ECO:0000256" key="9">
    <source>
        <dbReference type="ARBA" id="ARBA00023012"/>
    </source>
</evidence>
<dbReference type="SMART" id="SM00388">
    <property type="entry name" value="HisKA"/>
    <property type="match status" value="1"/>
</dbReference>
<evidence type="ECO:0000256" key="11">
    <source>
        <dbReference type="SAM" id="Phobius"/>
    </source>
</evidence>
<dbReference type="Pfam" id="PF02518">
    <property type="entry name" value="HATPase_c"/>
    <property type="match status" value="1"/>
</dbReference>
<dbReference type="SMART" id="SM00304">
    <property type="entry name" value="HAMP"/>
    <property type="match status" value="1"/>
</dbReference>
<dbReference type="SUPFAM" id="SSF55874">
    <property type="entry name" value="ATPase domain of HSP90 chaperone/DNA topoisomerase II/histidine kinase"/>
    <property type="match status" value="1"/>
</dbReference>
<gene>
    <name evidence="14" type="ORF">ACFPT7_15095</name>
</gene>
<evidence type="ECO:0000256" key="6">
    <source>
        <dbReference type="ARBA" id="ARBA00022692"/>
    </source>
</evidence>
<dbReference type="PROSITE" id="PS50885">
    <property type="entry name" value="HAMP"/>
    <property type="match status" value="1"/>
</dbReference>
<evidence type="ECO:0000256" key="1">
    <source>
        <dbReference type="ARBA" id="ARBA00000085"/>
    </source>
</evidence>
<keyword evidence="8 11" id="KW-1133">Transmembrane helix</keyword>
<evidence type="ECO:0000256" key="8">
    <source>
        <dbReference type="ARBA" id="ARBA00022989"/>
    </source>
</evidence>
<dbReference type="Pfam" id="PF00672">
    <property type="entry name" value="HAMP"/>
    <property type="match status" value="1"/>
</dbReference>